<dbReference type="PANTHER" id="PTHR22984">
    <property type="entry name" value="SERINE/THREONINE-PROTEIN KINASE PIM"/>
    <property type="match status" value="1"/>
</dbReference>
<dbReference type="PROSITE" id="PS00108">
    <property type="entry name" value="PROTEIN_KINASE_ST"/>
    <property type="match status" value="1"/>
</dbReference>
<evidence type="ECO:0000256" key="12">
    <source>
        <dbReference type="ARBA" id="ARBA00048679"/>
    </source>
</evidence>
<evidence type="ECO:0000256" key="7">
    <source>
        <dbReference type="ARBA" id="ARBA00022741"/>
    </source>
</evidence>
<dbReference type="GO" id="GO:0043066">
    <property type="term" value="P:negative regulation of apoptotic process"/>
    <property type="evidence" value="ECO:0007669"/>
    <property type="project" value="InterPro"/>
</dbReference>
<keyword evidence="8 17" id="KW-0418">Kinase</keyword>
<dbReference type="SUPFAM" id="SSF56112">
    <property type="entry name" value="Protein kinase-like (PK-like)"/>
    <property type="match status" value="1"/>
</dbReference>
<evidence type="ECO:0000256" key="11">
    <source>
        <dbReference type="ARBA" id="ARBA00047899"/>
    </source>
</evidence>
<evidence type="ECO:0000256" key="9">
    <source>
        <dbReference type="ARBA" id="ARBA00022840"/>
    </source>
</evidence>
<dbReference type="Proteomes" id="UP000276133">
    <property type="component" value="Unassembled WGS sequence"/>
</dbReference>
<keyword evidence="5" id="KW-0597">Phosphoprotein</keyword>
<feature type="region of interest" description="Disordered" evidence="15">
    <location>
        <begin position="1"/>
        <end position="23"/>
    </location>
</feature>
<dbReference type="EMBL" id="REGN01003485">
    <property type="protein sequence ID" value="RNA22339.1"/>
    <property type="molecule type" value="Genomic_DNA"/>
</dbReference>
<keyword evidence="6" id="KW-0808">Transferase</keyword>
<dbReference type="Pfam" id="PF00069">
    <property type="entry name" value="Pkinase"/>
    <property type="match status" value="1"/>
</dbReference>
<dbReference type="EC" id="2.7.11.1" evidence="2"/>
<dbReference type="PIRSF" id="PIRSF037993">
    <property type="entry name" value="STPK_Pim-1"/>
    <property type="match status" value="1"/>
</dbReference>
<dbReference type="Gene3D" id="1.10.510.10">
    <property type="entry name" value="Transferase(Phosphotransferase) domain 1"/>
    <property type="match status" value="1"/>
</dbReference>
<dbReference type="InterPro" id="IPR011009">
    <property type="entry name" value="Kinase-like_dom_sf"/>
</dbReference>
<dbReference type="AlphaFoldDB" id="A0A3M7RFW4"/>
<evidence type="ECO:0000256" key="8">
    <source>
        <dbReference type="ARBA" id="ARBA00022777"/>
    </source>
</evidence>
<keyword evidence="7" id="KW-0547">Nucleotide-binding</keyword>
<protein>
    <recommendedName>
        <fullName evidence="3">Serine/threonine-protein kinase 1</fullName>
        <ecNumber evidence="2">2.7.11.1</ecNumber>
    </recommendedName>
</protein>
<evidence type="ECO:0000256" key="2">
    <source>
        <dbReference type="ARBA" id="ARBA00012513"/>
    </source>
</evidence>
<comment type="catalytic activity">
    <reaction evidence="11">
        <text>L-threonyl-[protein] + ATP = O-phospho-L-threonyl-[protein] + ADP + H(+)</text>
        <dbReference type="Rhea" id="RHEA:46608"/>
        <dbReference type="Rhea" id="RHEA-COMP:11060"/>
        <dbReference type="Rhea" id="RHEA-COMP:11605"/>
        <dbReference type="ChEBI" id="CHEBI:15378"/>
        <dbReference type="ChEBI" id="CHEBI:30013"/>
        <dbReference type="ChEBI" id="CHEBI:30616"/>
        <dbReference type="ChEBI" id="CHEBI:61977"/>
        <dbReference type="ChEBI" id="CHEBI:456216"/>
        <dbReference type="EC" id="2.7.11.1"/>
    </reaction>
</comment>
<evidence type="ECO:0000313" key="18">
    <source>
        <dbReference type="Proteomes" id="UP000276133"/>
    </source>
</evidence>
<dbReference type="GO" id="GO:0005524">
    <property type="term" value="F:ATP binding"/>
    <property type="evidence" value="ECO:0007669"/>
    <property type="project" value="UniProtKB-KW"/>
</dbReference>
<evidence type="ECO:0000256" key="6">
    <source>
        <dbReference type="ARBA" id="ARBA00022679"/>
    </source>
</evidence>
<feature type="binding site" evidence="14">
    <location>
        <position position="182"/>
    </location>
    <ligand>
        <name>ATP</name>
        <dbReference type="ChEBI" id="CHEBI:30616"/>
    </ligand>
</feature>
<gene>
    <name evidence="17" type="ORF">BpHYR1_015690</name>
</gene>
<evidence type="ECO:0000256" key="3">
    <source>
        <dbReference type="ARBA" id="ARBA00016885"/>
    </source>
</evidence>
<dbReference type="InterPro" id="IPR000719">
    <property type="entry name" value="Prot_kinase_dom"/>
</dbReference>
<sequence>MKFSPQIKDLRHNEDTFDSLDSDSELSDARCLSSSSSSSQSSSSSVQVARKVNDLNDHLIRLTTTNHYCHTHIHEQPTHTYSTLTSLKCHSLYTIQRKIRSGGFGDVYQGTRKLDNFPIAVKIIKKDKINSWTIDNENRCIPMEIDLMLKVVECDGCIKIIDFIERHDRYLIVMERPANCMDLWDFIDNRGPISQQMARVFFKKIVTTVMEMKQKGVLHRDIKDENILVDLNTFELKLIDFGAGTHYTNDELNDFQGTRVYSPPEWIGKQAYKGDEATVWSLGVLLYNMIYGNIPFENDEEILNCQLDFSKYDPRLCGKSQQHAFFVKSKPQIVNTNLTDVNDLIKMCLNCDTAARIKLEEISDHKWLKSC</sequence>
<dbReference type="STRING" id="10195.A0A3M7RFW4"/>
<dbReference type="InterPro" id="IPR017348">
    <property type="entry name" value="PIM1/2/3"/>
</dbReference>
<evidence type="ECO:0000313" key="17">
    <source>
        <dbReference type="EMBL" id="RNA22339.1"/>
    </source>
</evidence>
<comment type="catalytic activity">
    <reaction evidence="12">
        <text>L-seryl-[protein] + ATP = O-phospho-L-seryl-[protein] + ADP + H(+)</text>
        <dbReference type="Rhea" id="RHEA:17989"/>
        <dbReference type="Rhea" id="RHEA-COMP:9863"/>
        <dbReference type="Rhea" id="RHEA-COMP:11604"/>
        <dbReference type="ChEBI" id="CHEBI:15378"/>
        <dbReference type="ChEBI" id="CHEBI:29999"/>
        <dbReference type="ChEBI" id="CHEBI:30616"/>
        <dbReference type="ChEBI" id="CHEBI:83421"/>
        <dbReference type="ChEBI" id="CHEBI:456216"/>
        <dbReference type="EC" id="2.7.11.1"/>
    </reaction>
</comment>
<evidence type="ECO:0000256" key="4">
    <source>
        <dbReference type="ARBA" id="ARBA00022527"/>
    </source>
</evidence>
<evidence type="ECO:0000256" key="5">
    <source>
        <dbReference type="ARBA" id="ARBA00022553"/>
    </source>
</evidence>
<dbReference type="Gene3D" id="3.30.200.20">
    <property type="entry name" value="Phosphorylase Kinase, domain 1"/>
    <property type="match status" value="1"/>
</dbReference>
<keyword evidence="10" id="KW-1035">Host cytoplasm</keyword>
<accession>A0A3M7RFW4</accession>
<feature type="binding site" evidence="14">
    <location>
        <position position="122"/>
    </location>
    <ligand>
        <name>ATP</name>
        <dbReference type="ChEBI" id="CHEBI:30616"/>
    </ligand>
</feature>
<comment type="subcellular location">
    <subcellularLocation>
        <location evidence="1">Host cytoplasm</location>
    </subcellularLocation>
</comment>
<evidence type="ECO:0000256" key="14">
    <source>
        <dbReference type="PIRSR" id="PIRSR037993-2"/>
    </source>
</evidence>
<organism evidence="17 18">
    <name type="scientific">Brachionus plicatilis</name>
    <name type="common">Marine rotifer</name>
    <name type="synonym">Brachionus muelleri</name>
    <dbReference type="NCBI Taxonomy" id="10195"/>
    <lineage>
        <taxon>Eukaryota</taxon>
        <taxon>Metazoa</taxon>
        <taxon>Spiralia</taxon>
        <taxon>Gnathifera</taxon>
        <taxon>Rotifera</taxon>
        <taxon>Eurotatoria</taxon>
        <taxon>Monogononta</taxon>
        <taxon>Pseudotrocha</taxon>
        <taxon>Ploima</taxon>
        <taxon>Brachionidae</taxon>
        <taxon>Brachionus</taxon>
    </lineage>
</organism>
<dbReference type="GO" id="GO:0030430">
    <property type="term" value="C:host cell cytoplasm"/>
    <property type="evidence" value="ECO:0007669"/>
    <property type="project" value="UniProtKB-SubCell"/>
</dbReference>
<evidence type="ECO:0000256" key="1">
    <source>
        <dbReference type="ARBA" id="ARBA00004192"/>
    </source>
</evidence>
<feature type="domain" description="Protein kinase" evidence="16">
    <location>
        <begin position="93"/>
        <end position="368"/>
    </location>
</feature>
<evidence type="ECO:0000259" key="16">
    <source>
        <dbReference type="PROSITE" id="PS50011"/>
    </source>
</evidence>
<keyword evidence="18" id="KW-1185">Reference proteome</keyword>
<keyword evidence="4" id="KW-0723">Serine/threonine-protein kinase</keyword>
<dbReference type="InterPro" id="IPR008271">
    <property type="entry name" value="Ser/Thr_kinase_AS"/>
</dbReference>
<dbReference type="OrthoDB" id="193931at2759"/>
<feature type="active site" description="Proton acceptor" evidence="13">
    <location>
        <position position="221"/>
    </location>
</feature>
<proteinExistence type="predicted"/>
<evidence type="ECO:0000256" key="15">
    <source>
        <dbReference type="SAM" id="MobiDB-lite"/>
    </source>
</evidence>
<dbReference type="PROSITE" id="PS50011">
    <property type="entry name" value="PROTEIN_KINASE_DOM"/>
    <property type="match status" value="1"/>
</dbReference>
<keyword evidence="9 14" id="KW-0067">ATP-binding</keyword>
<evidence type="ECO:0000256" key="10">
    <source>
        <dbReference type="ARBA" id="ARBA00023200"/>
    </source>
</evidence>
<comment type="caution">
    <text evidence="17">The sequence shown here is derived from an EMBL/GenBank/DDBJ whole genome shotgun (WGS) entry which is preliminary data.</text>
</comment>
<dbReference type="GO" id="GO:0004674">
    <property type="term" value="F:protein serine/threonine kinase activity"/>
    <property type="evidence" value="ECO:0007669"/>
    <property type="project" value="UniProtKB-KW"/>
</dbReference>
<dbReference type="SMART" id="SM00220">
    <property type="entry name" value="S_TKc"/>
    <property type="match status" value="1"/>
</dbReference>
<dbReference type="InterPro" id="IPR051138">
    <property type="entry name" value="PIM_Ser/Thr_kinase"/>
</dbReference>
<feature type="binding site" evidence="14">
    <location>
        <position position="175"/>
    </location>
    <ligand>
        <name>ATP</name>
        <dbReference type="ChEBI" id="CHEBI:30616"/>
    </ligand>
</feature>
<dbReference type="GO" id="GO:0005737">
    <property type="term" value="C:cytoplasm"/>
    <property type="evidence" value="ECO:0007669"/>
    <property type="project" value="TreeGrafter"/>
</dbReference>
<reference evidence="17 18" key="1">
    <citation type="journal article" date="2018" name="Sci. Rep.">
        <title>Genomic signatures of local adaptation to the degree of environmental predictability in rotifers.</title>
        <authorList>
            <person name="Franch-Gras L."/>
            <person name="Hahn C."/>
            <person name="Garcia-Roger E.M."/>
            <person name="Carmona M.J."/>
            <person name="Serra M."/>
            <person name="Gomez A."/>
        </authorList>
    </citation>
    <scope>NUCLEOTIDE SEQUENCE [LARGE SCALE GENOMIC DNA]</scope>
    <source>
        <strain evidence="17">HYR1</strain>
    </source>
</reference>
<evidence type="ECO:0000256" key="13">
    <source>
        <dbReference type="PIRSR" id="PIRSR037993-1"/>
    </source>
</evidence>
<name>A0A3M7RFW4_BRAPC</name>
<dbReference type="PANTHER" id="PTHR22984:SF25">
    <property type="entry name" value="PROTEIN KINASE DOMAIN-CONTAINING PROTEIN"/>
    <property type="match status" value="1"/>
</dbReference>